<evidence type="ECO:0000313" key="2">
    <source>
        <dbReference type="Proteomes" id="UP000652761"/>
    </source>
</evidence>
<accession>A0A843X5T9</accession>
<dbReference type="Proteomes" id="UP000652761">
    <property type="component" value="Unassembled WGS sequence"/>
</dbReference>
<dbReference type="AlphaFoldDB" id="A0A843X5T9"/>
<reference evidence="1" key="1">
    <citation type="submission" date="2017-07" db="EMBL/GenBank/DDBJ databases">
        <title>Taro Niue Genome Assembly and Annotation.</title>
        <authorList>
            <person name="Atibalentja N."/>
            <person name="Keating K."/>
            <person name="Fields C.J."/>
        </authorList>
    </citation>
    <scope>NUCLEOTIDE SEQUENCE</scope>
    <source>
        <strain evidence="1">Niue_2</strain>
        <tissue evidence="1">Leaf</tissue>
    </source>
</reference>
<keyword evidence="2" id="KW-1185">Reference proteome</keyword>
<proteinExistence type="predicted"/>
<gene>
    <name evidence="1" type="ORF">Taro_047797</name>
</gene>
<sequence>MKLCPSGGFARKYIHMFTNIVLICICFLKKTLPKRRFCPKTCSYVHKYCAHMYIFSKGNSVQAEVLLKNISICSQIYVHMYMFLKETLPKRMFRFKTYSYVHKIYVHMCIFYGETLYV</sequence>
<dbReference type="EMBL" id="NMUH01006263">
    <property type="protein sequence ID" value="MQM14861.1"/>
    <property type="molecule type" value="Genomic_DNA"/>
</dbReference>
<evidence type="ECO:0000313" key="1">
    <source>
        <dbReference type="EMBL" id="MQM14861.1"/>
    </source>
</evidence>
<protein>
    <submittedName>
        <fullName evidence="1">Uncharacterized protein</fullName>
    </submittedName>
</protein>
<feature type="non-terminal residue" evidence="1">
    <location>
        <position position="118"/>
    </location>
</feature>
<name>A0A843X5T9_COLES</name>
<organism evidence="1 2">
    <name type="scientific">Colocasia esculenta</name>
    <name type="common">Wild taro</name>
    <name type="synonym">Arum esculentum</name>
    <dbReference type="NCBI Taxonomy" id="4460"/>
    <lineage>
        <taxon>Eukaryota</taxon>
        <taxon>Viridiplantae</taxon>
        <taxon>Streptophyta</taxon>
        <taxon>Embryophyta</taxon>
        <taxon>Tracheophyta</taxon>
        <taxon>Spermatophyta</taxon>
        <taxon>Magnoliopsida</taxon>
        <taxon>Liliopsida</taxon>
        <taxon>Araceae</taxon>
        <taxon>Aroideae</taxon>
        <taxon>Colocasieae</taxon>
        <taxon>Colocasia</taxon>
    </lineage>
</organism>
<comment type="caution">
    <text evidence="1">The sequence shown here is derived from an EMBL/GenBank/DDBJ whole genome shotgun (WGS) entry which is preliminary data.</text>
</comment>